<dbReference type="InterPro" id="IPR050951">
    <property type="entry name" value="Retrovirus_Pol_polyprotein"/>
</dbReference>
<dbReference type="PANTHER" id="PTHR37984:SF5">
    <property type="entry name" value="PROTEIN NYNRIN-LIKE"/>
    <property type="match status" value="1"/>
</dbReference>
<dbReference type="Proteomes" id="UP000053660">
    <property type="component" value="Unassembled WGS sequence"/>
</dbReference>
<reference evidence="2 3" key="1">
    <citation type="submission" date="2014-03" db="EMBL/GenBank/DDBJ databases">
        <title>Draft genome of the hookworm Oesophagostomum dentatum.</title>
        <authorList>
            <person name="Mitreva M."/>
        </authorList>
    </citation>
    <scope>NUCLEOTIDE SEQUENCE [LARGE SCALE GENOMIC DNA]</scope>
    <source>
        <strain evidence="2 3">OD-Hann</strain>
    </source>
</reference>
<dbReference type="OrthoDB" id="5919508at2759"/>
<name>A0A0B1T4Y4_OESDE</name>
<dbReference type="PROSITE" id="PS50878">
    <property type="entry name" value="RT_POL"/>
    <property type="match status" value="1"/>
</dbReference>
<feature type="domain" description="Reverse transcriptase" evidence="1">
    <location>
        <begin position="1"/>
        <end position="65"/>
    </location>
</feature>
<evidence type="ECO:0000313" key="2">
    <source>
        <dbReference type="EMBL" id="KHJ92613.1"/>
    </source>
</evidence>
<sequence>MDAMICGVEGVAAYLDDLIVTGRTGAEDRQNLEALFKRTQEYGFYVRMEKCNFLMLEIRYIGCITDKDGRHPDTEKIEVIR</sequence>
<organism evidence="2 3">
    <name type="scientific">Oesophagostomum dentatum</name>
    <name type="common">Nodular worm</name>
    <dbReference type="NCBI Taxonomy" id="61180"/>
    <lineage>
        <taxon>Eukaryota</taxon>
        <taxon>Metazoa</taxon>
        <taxon>Ecdysozoa</taxon>
        <taxon>Nematoda</taxon>
        <taxon>Chromadorea</taxon>
        <taxon>Rhabditida</taxon>
        <taxon>Rhabditina</taxon>
        <taxon>Rhabditomorpha</taxon>
        <taxon>Strongyloidea</taxon>
        <taxon>Strongylidae</taxon>
        <taxon>Oesophagostomum</taxon>
    </lineage>
</organism>
<dbReference type="Gene3D" id="3.30.70.270">
    <property type="match status" value="1"/>
</dbReference>
<gene>
    <name evidence="2" type="ORF">OESDEN_07496</name>
</gene>
<dbReference type="AlphaFoldDB" id="A0A0B1T4Y4"/>
<dbReference type="InterPro" id="IPR000477">
    <property type="entry name" value="RT_dom"/>
</dbReference>
<proteinExistence type="predicted"/>
<accession>A0A0B1T4Y4</accession>
<dbReference type="Pfam" id="PF00078">
    <property type="entry name" value="RVT_1"/>
    <property type="match status" value="1"/>
</dbReference>
<dbReference type="SUPFAM" id="SSF56672">
    <property type="entry name" value="DNA/RNA polymerases"/>
    <property type="match status" value="1"/>
</dbReference>
<dbReference type="InterPro" id="IPR043128">
    <property type="entry name" value="Rev_trsase/Diguanyl_cyclase"/>
</dbReference>
<dbReference type="EMBL" id="KN551246">
    <property type="protein sequence ID" value="KHJ92613.1"/>
    <property type="molecule type" value="Genomic_DNA"/>
</dbReference>
<dbReference type="PANTHER" id="PTHR37984">
    <property type="entry name" value="PROTEIN CBG26694"/>
    <property type="match status" value="1"/>
</dbReference>
<dbReference type="InterPro" id="IPR043502">
    <property type="entry name" value="DNA/RNA_pol_sf"/>
</dbReference>
<keyword evidence="3" id="KW-1185">Reference proteome</keyword>
<evidence type="ECO:0000259" key="1">
    <source>
        <dbReference type="PROSITE" id="PS50878"/>
    </source>
</evidence>
<evidence type="ECO:0000313" key="3">
    <source>
        <dbReference type="Proteomes" id="UP000053660"/>
    </source>
</evidence>
<protein>
    <recommendedName>
        <fullName evidence="1">Reverse transcriptase domain-containing protein</fullName>
    </recommendedName>
</protein>